<gene>
    <name evidence="10" type="ORF">ENV52_09655</name>
</gene>
<dbReference type="InterPro" id="IPR050297">
    <property type="entry name" value="LipidA_mod_glycosyltrf_83"/>
</dbReference>
<protein>
    <recommendedName>
        <fullName evidence="9">Glycosyltransferase RgtA/B/C/D-like domain-containing protein</fullName>
    </recommendedName>
</protein>
<keyword evidence="5 8" id="KW-0812">Transmembrane</keyword>
<feature type="transmembrane region" description="Helical" evidence="8">
    <location>
        <begin position="106"/>
        <end position="123"/>
    </location>
</feature>
<feature type="transmembrane region" description="Helical" evidence="8">
    <location>
        <begin position="303"/>
        <end position="320"/>
    </location>
</feature>
<feature type="transmembrane region" description="Helical" evidence="8">
    <location>
        <begin position="221"/>
        <end position="240"/>
    </location>
</feature>
<keyword evidence="4" id="KW-0808">Transferase</keyword>
<dbReference type="Pfam" id="PF13231">
    <property type="entry name" value="PMT_2"/>
    <property type="match status" value="1"/>
</dbReference>
<evidence type="ECO:0000313" key="10">
    <source>
        <dbReference type="EMBL" id="HHS29948.1"/>
    </source>
</evidence>
<sequence>MSKSATLPSASSGVSSSDSWWLYPGIITLAGLLLFFFRLGVPGLMDPDEGRYAEIGREMLLLKDWLIPHLNLLPYLEKPPLVYWLTSLSFASFGLTEWAARLPSALAALAGLYLAYGLGRALWGERQGFWGAMVLATCGGYVILGRLLTLDMVFTFFLNLGIALGYLALSRERPHLWLWAYLSLALAVLVKGPVALVLTGLIWGTVAFLKGRQAASALIRPAAWALSAAVVLPWFVYLAWRIPGFLRFFLWENHVTRYVSGVSFHAEPWWYFGPVLLGLLLPWTGLAPWALARWTSMDAGDRLFLMIWGGVTLAFFSLSRGKLATYILPALLPLALLLGEGLARLQVRDRGLRKASGCTVSLSIWAVIGWLLLAFSVWPPAILAPLLHQALFLEPYLLICLLLLALIPTVALIVRHVEVLLVGALLFGTLLPLGMERLALQRSPKALGLTLKDHWQPGAALVGIYLYSQGLSFYSGEIFHLLEFRTELDFGHRLVPASGLFLRHREELQTFAASKPLLFFYLKSKNVSWLTTWLAREYDILAQQNDCLLIQSHRK</sequence>
<keyword evidence="6 8" id="KW-1133">Transmembrane helix</keyword>
<feature type="transmembrane region" description="Helical" evidence="8">
    <location>
        <begin position="176"/>
        <end position="209"/>
    </location>
</feature>
<organism evidence="10">
    <name type="scientific">Desulfobacca acetoxidans</name>
    <dbReference type="NCBI Taxonomy" id="60893"/>
    <lineage>
        <taxon>Bacteria</taxon>
        <taxon>Pseudomonadati</taxon>
        <taxon>Thermodesulfobacteriota</taxon>
        <taxon>Desulfobaccia</taxon>
        <taxon>Desulfobaccales</taxon>
        <taxon>Desulfobaccaceae</taxon>
        <taxon>Desulfobacca</taxon>
    </lineage>
</organism>
<feature type="domain" description="Glycosyltransferase RgtA/B/C/D-like" evidence="9">
    <location>
        <begin position="78"/>
        <end position="240"/>
    </location>
</feature>
<feature type="transmembrane region" description="Helical" evidence="8">
    <location>
        <begin position="269"/>
        <end position="291"/>
    </location>
</feature>
<dbReference type="PANTHER" id="PTHR33908">
    <property type="entry name" value="MANNOSYLTRANSFERASE YKCB-RELATED"/>
    <property type="match status" value="1"/>
</dbReference>
<evidence type="ECO:0000259" key="9">
    <source>
        <dbReference type="Pfam" id="PF13231"/>
    </source>
</evidence>
<evidence type="ECO:0000256" key="3">
    <source>
        <dbReference type="ARBA" id="ARBA00022676"/>
    </source>
</evidence>
<evidence type="ECO:0000256" key="5">
    <source>
        <dbReference type="ARBA" id="ARBA00022692"/>
    </source>
</evidence>
<dbReference type="AlphaFoldDB" id="A0A7V6DQ51"/>
<keyword evidence="3" id="KW-0328">Glycosyltransferase</keyword>
<dbReference type="GO" id="GO:0010041">
    <property type="term" value="P:response to iron(III) ion"/>
    <property type="evidence" value="ECO:0007669"/>
    <property type="project" value="TreeGrafter"/>
</dbReference>
<dbReference type="GO" id="GO:0005886">
    <property type="term" value="C:plasma membrane"/>
    <property type="evidence" value="ECO:0007669"/>
    <property type="project" value="UniProtKB-SubCell"/>
</dbReference>
<dbReference type="GO" id="GO:0009103">
    <property type="term" value="P:lipopolysaccharide biosynthetic process"/>
    <property type="evidence" value="ECO:0007669"/>
    <property type="project" value="TreeGrafter"/>
</dbReference>
<feature type="transmembrane region" description="Helical" evidence="8">
    <location>
        <begin position="395"/>
        <end position="414"/>
    </location>
</feature>
<evidence type="ECO:0000256" key="6">
    <source>
        <dbReference type="ARBA" id="ARBA00022989"/>
    </source>
</evidence>
<feature type="transmembrane region" description="Helical" evidence="8">
    <location>
        <begin position="419"/>
        <end position="435"/>
    </location>
</feature>
<reference evidence="10" key="1">
    <citation type="journal article" date="2020" name="mSystems">
        <title>Genome- and Community-Level Interaction Insights into Carbon Utilization and Element Cycling Functions of Hydrothermarchaeota in Hydrothermal Sediment.</title>
        <authorList>
            <person name="Zhou Z."/>
            <person name="Liu Y."/>
            <person name="Xu W."/>
            <person name="Pan J."/>
            <person name="Luo Z.H."/>
            <person name="Li M."/>
        </authorList>
    </citation>
    <scope>NUCLEOTIDE SEQUENCE [LARGE SCALE GENOMIC DNA]</scope>
    <source>
        <strain evidence="10">SpSt-767</strain>
    </source>
</reference>
<name>A0A7V6DQ51_9BACT</name>
<feature type="transmembrane region" description="Helical" evidence="8">
    <location>
        <begin position="129"/>
        <end position="148"/>
    </location>
</feature>
<evidence type="ECO:0000256" key="4">
    <source>
        <dbReference type="ARBA" id="ARBA00022679"/>
    </source>
</evidence>
<proteinExistence type="predicted"/>
<comment type="subcellular location">
    <subcellularLocation>
        <location evidence="1">Cell membrane</location>
        <topology evidence="1">Multi-pass membrane protein</topology>
    </subcellularLocation>
</comment>
<evidence type="ECO:0000256" key="7">
    <source>
        <dbReference type="ARBA" id="ARBA00023136"/>
    </source>
</evidence>
<dbReference type="PANTHER" id="PTHR33908:SF3">
    <property type="entry name" value="UNDECAPRENYL PHOSPHATE-ALPHA-4-AMINO-4-DEOXY-L-ARABINOSE ARABINOSYL TRANSFERASE"/>
    <property type="match status" value="1"/>
</dbReference>
<dbReference type="GO" id="GO:0016763">
    <property type="term" value="F:pentosyltransferase activity"/>
    <property type="evidence" value="ECO:0007669"/>
    <property type="project" value="TreeGrafter"/>
</dbReference>
<feature type="transmembrane region" description="Helical" evidence="8">
    <location>
        <begin position="20"/>
        <end position="41"/>
    </location>
</feature>
<evidence type="ECO:0000256" key="2">
    <source>
        <dbReference type="ARBA" id="ARBA00022475"/>
    </source>
</evidence>
<feature type="transmembrane region" description="Helical" evidence="8">
    <location>
        <begin position="355"/>
        <end position="375"/>
    </location>
</feature>
<evidence type="ECO:0000256" key="1">
    <source>
        <dbReference type="ARBA" id="ARBA00004651"/>
    </source>
</evidence>
<comment type="caution">
    <text evidence="10">The sequence shown here is derived from an EMBL/GenBank/DDBJ whole genome shotgun (WGS) entry which is preliminary data.</text>
</comment>
<feature type="transmembrane region" description="Helical" evidence="8">
    <location>
        <begin position="153"/>
        <end position="170"/>
    </location>
</feature>
<evidence type="ECO:0000256" key="8">
    <source>
        <dbReference type="SAM" id="Phobius"/>
    </source>
</evidence>
<dbReference type="EMBL" id="DTGR01000154">
    <property type="protein sequence ID" value="HHS29948.1"/>
    <property type="molecule type" value="Genomic_DNA"/>
</dbReference>
<dbReference type="InterPro" id="IPR038731">
    <property type="entry name" value="RgtA/B/C-like"/>
</dbReference>
<accession>A0A7V6DQ51</accession>
<keyword evidence="7 8" id="KW-0472">Membrane</keyword>
<feature type="transmembrane region" description="Helical" evidence="8">
    <location>
        <begin position="326"/>
        <end position="343"/>
    </location>
</feature>
<keyword evidence="2" id="KW-1003">Cell membrane</keyword>